<comment type="caution">
    <text evidence="1">The sequence shown here is derived from an EMBL/GenBank/DDBJ whole genome shotgun (WGS) entry which is preliminary data.</text>
</comment>
<dbReference type="Proteomes" id="UP000430670">
    <property type="component" value="Unassembled WGS sequence"/>
</dbReference>
<evidence type="ECO:0000313" key="2">
    <source>
        <dbReference type="Proteomes" id="UP000430670"/>
    </source>
</evidence>
<dbReference type="Gene3D" id="3.40.50.150">
    <property type="entry name" value="Vaccinia Virus protein VP39"/>
    <property type="match status" value="1"/>
</dbReference>
<keyword evidence="1" id="KW-0808">Transferase</keyword>
<dbReference type="EMBL" id="WNKU01000038">
    <property type="protein sequence ID" value="MTV50834.1"/>
    <property type="molecule type" value="Genomic_DNA"/>
</dbReference>
<gene>
    <name evidence="1" type="ORF">GJ688_18035</name>
</gene>
<keyword evidence="2" id="KW-1185">Reference proteome</keyword>
<dbReference type="GO" id="GO:0032259">
    <property type="term" value="P:methylation"/>
    <property type="evidence" value="ECO:0007669"/>
    <property type="project" value="UniProtKB-KW"/>
</dbReference>
<reference evidence="1 2" key="1">
    <citation type="submission" date="2019-11" db="EMBL/GenBank/DDBJ databases">
        <title>Whole-genome sequence of a the green, strictly anaerobic photosynthetic bacterium Heliobacillus mobilis DSM 6151.</title>
        <authorList>
            <person name="Kyndt J.A."/>
            <person name="Meyer T.E."/>
        </authorList>
    </citation>
    <scope>NUCLEOTIDE SEQUENCE [LARGE SCALE GENOMIC DNA]</scope>
    <source>
        <strain evidence="1 2">DSM 6151</strain>
    </source>
</reference>
<proteinExistence type="predicted"/>
<keyword evidence="1" id="KW-0489">Methyltransferase</keyword>
<evidence type="ECO:0000313" key="1">
    <source>
        <dbReference type="EMBL" id="MTV50834.1"/>
    </source>
</evidence>
<protein>
    <submittedName>
        <fullName evidence="1">SAM-dependent methyltransferase</fullName>
    </submittedName>
</protein>
<sequence>MSMTEGKLDISCIVFIGRTFDEYMRMFNLTKEELLGKKILDCPAGACSFTSTANQLGLDVTAADIAYYYDCEQLLEKGSQDLELAMKSMEKVKDNYLWDYFKSISELKKQRTMAYSECIRDMEQSPNRYVPAVLPNLPFGDKLFDITLSAHFLFMYADRLDYKFHLQTIQELIRITKQEVRIFPLVDLSCKRYQHLDDLMDLLTQRGYKLEEAEVPYEFHKGANSLLKIKLFEDF</sequence>
<dbReference type="AlphaFoldDB" id="A0A6I3SP65"/>
<dbReference type="OrthoDB" id="9787807at2"/>
<dbReference type="InterPro" id="IPR029063">
    <property type="entry name" value="SAM-dependent_MTases_sf"/>
</dbReference>
<accession>A0A6I3SP65</accession>
<dbReference type="GO" id="GO:0008168">
    <property type="term" value="F:methyltransferase activity"/>
    <property type="evidence" value="ECO:0007669"/>
    <property type="project" value="UniProtKB-KW"/>
</dbReference>
<organism evidence="1 2">
    <name type="scientific">Heliobacterium mobile</name>
    <name type="common">Heliobacillus mobilis</name>
    <dbReference type="NCBI Taxonomy" id="28064"/>
    <lineage>
        <taxon>Bacteria</taxon>
        <taxon>Bacillati</taxon>
        <taxon>Bacillota</taxon>
        <taxon>Clostridia</taxon>
        <taxon>Eubacteriales</taxon>
        <taxon>Heliobacteriaceae</taxon>
        <taxon>Heliobacterium</taxon>
    </lineage>
</organism>
<dbReference type="SUPFAM" id="SSF53335">
    <property type="entry name" value="S-adenosyl-L-methionine-dependent methyltransferases"/>
    <property type="match status" value="1"/>
</dbReference>
<dbReference type="RefSeq" id="WP_155477915.1">
    <property type="nucleotide sequence ID" value="NZ_WNKU01000038.1"/>
</dbReference>
<name>A0A6I3SP65_HELMO</name>